<dbReference type="Proteomes" id="UP000789572">
    <property type="component" value="Unassembled WGS sequence"/>
</dbReference>
<name>A0A9N9B085_9GLOM</name>
<protein>
    <submittedName>
        <fullName evidence="1">3370_t:CDS:1</fullName>
    </submittedName>
</protein>
<feature type="non-terminal residue" evidence="1">
    <location>
        <position position="285"/>
    </location>
</feature>
<gene>
    <name evidence="1" type="ORF">POCULU_LOCUS4903</name>
</gene>
<organism evidence="1 2">
    <name type="scientific">Paraglomus occultum</name>
    <dbReference type="NCBI Taxonomy" id="144539"/>
    <lineage>
        <taxon>Eukaryota</taxon>
        <taxon>Fungi</taxon>
        <taxon>Fungi incertae sedis</taxon>
        <taxon>Mucoromycota</taxon>
        <taxon>Glomeromycotina</taxon>
        <taxon>Glomeromycetes</taxon>
        <taxon>Paraglomerales</taxon>
        <taxon>Paraglomeraceae</taxon>
        <taxon>Paraglomus</taxon>
    </lineage>
</organism>
<comment type="caution">
    <text evidence="1">The sequence shown here is derived from an EMBL/GenBank/DDBJ whole genome shotgun (WGS) entry which is preliminary data.</text>
</comment>
<proteinExistence type="predicted"/>
<reference evidence="1" key="1">
    <citation type="submission" date="2021-06" db="EMBL/GenBank/DDBJ databases">
        <authorList>
            <person name="Kallberg Y."/>
            <person name="Tangrot J."/>
            <person name="Rosling A."/>
        </authorList>
    </citation>
    <scope>NUCLEOTIDE SEQUENCE</scope>
    <source>
        <strain evidence="1">IA702</strain>
    </source>
</reference>
<keyword evidence="2" id="KW-1185">Reference proteome</keyword>
<accession>A0A9N9B085</accession>
<evidence type="ECO:0000313" key="1">
    <source>
        <dbReference type="EMBL" id="CAG8548586.1"/>
    </source>
</evidence>
<dbReference type="EMBL" id="CAJVPJ010000681">
    <property type="protein sequence ID" value="CAG8548586.1"/>
    <property type="molecule type" value="Genomic_DNA"/>
</dbReference>
<evidence type="ECO:0000313" key="2">
    <source>
        <dbReference type="Proteomes" id="UP000789572"/>
    </source>
</evidence>
<dbReference type="OrthoDB" id="2330504at2759"/>
<sequence length="285" mass="32846">FGTRPATYYITTTQADSAEKNATKWWLERTLKPIDNEKLPIVVATGVTWKLFAKRAEKAKARRFWDFSNGTVTIIELPTSGHEGTARKFGYMFMEAFRNASRQDRVDDLGSKSLYTNLQTNKYEEPDTCFMPRRLLNPQNPTRYPCDHEGTPWPTIIVEVAFSETLEHVREKINNYWLAPNRAEDVIVIKLGSWKEKRHDRNGNPLRRLLCQKFCRRATLQQNPNATTFEPVQEIEFGSIYRNGRPAVISSLPFPPQTPVPLSVPGVAIDLYDIQELIFFYMGPN</sequence>
<dbReference type="AlphaFoldDB" id="A0A9N9B085"/>